<accession>A0ABV2AN15</accession>
<dbReference type="CDD" id="cd23024">
    <property type="entry name" value="zf-HIT_ZNHIT2-3"/>
    <property type="match status" value="1"/>
</dbReference>
<keyword evidence="1" id="KW-0863">Zinc-finger</keyword>
<organism evidence="3 4">
    <name type="scientific">Bonamia ostreae</name>
    <dbReference type="NCBI Taxonomy" id="126728"/>
    <lineage>
        <taxon>Eukaryota</taxon>
        <taxon>Sar</taxon>
        <taxon>Rhizaria</taxon>
        <taxon>Endomyxa</taxon>
        <taxon>Ascetosporea</taxon>
        <taxon>Haplosporida</taxon>
        <taxon>Bonamia</taxon>
    </lineage>
</organism>
<evidence type="ECO:0000256" key="1">
    <source>
        <dbReference type="PROSITE-ProRule" id="PRU00453"/>
    </source>
</evidence>
<keyword evidence="1" id="KW-0862">Zinc</keyword>
<dbReference type="InterPro" id="IPR007529">
    <property type="entry name" value="Znf_HIT"/>
</dbReference>
<sequence>MMEFNRPCRLCWNKESVHACPKCNISYCSLSCYQSHSNDCTEAFYKDNVENQLKSGNSIPEKERQKMAELVQKEINKIVTGEISFKSEENHETDSESDIFDKEMTGKMERMAEEENFDFGEFSEKEQNRFFNAVNSGLLNSSVIEWIPWWKSYFPQLQNGKTDIPKKILVIDHQRNFNFQKLKSLNFPIF</sequence>
<dbReference type="Proteomes" id="UP001439008">
    <property type="component" value="Unassembled WGS sequence"/>
</dbReference>
<keyword evidence="4" id="KW-1185">Reference proteome</keyword>
<reference evidence="3 4" key="1">
    <citation type="journal article" date="2024" name="BMC Biol.">
        <title>Comparative genomics of Ascetosporea gives new insight into the evolutionary basis for animal parasitism in Rhizaria.</title>
        <authorList>
            <person name="Hiltunen Thoren M."/>
            <person name="Onut-Brannstrom I."/>
            <person name="Alfjorden A."/>
            <person name="Peckova H."/>
            <person name="Swords F."/>
            <person name="Hooper C."/>
            <person name="Holzer A.S."/>
            <person name="Bass D."/>
            <person name="Burki F."/>
        </authorList>
    </citation>
    <scope>NUCLEOTIDE SEQUENCE [LARGE SCALE GENOMIC DNA]</scope>
    <source>
        <strain evidence="3">20-A016</strain>
    </source>
</reference>
<proteinExistence type="predicted"/>
<dbReference type="EMBL" id="JBDODL010001040">
    <property type="protein sequence ID" value="MES1921033.1"/>
    <property type="molecule type" value="Genomic_DNA"/>
</dbReference>
<dbReference type="PROSITE" id="PS51083">
    <property type="entry name" value="ZF_HIT"/>
    <property type="match status" value="1"/>
</dbReference>
<evidence type="ECO:0000313" key="3">
    <source>
        <dbReference type="EMBL" id="MES1921033.1"/>
    </source>
</evidence>
<feature type="domain" description="HIT-type" evidence="2">
    <location>
        <begin position="8"/>
        <end position="40"/>
    </location>
</feature>
<keyword evidence="1" id="KW-0479">Metal-binding</keyword>
<gene>
    <name evidence="3" type="ORF">MHBO_002633</name>
</gene>
<evidence type="ECO:0000313" key="4">
    <source>
        <dbReference type="Proteomes" id="UP001439008"/>
    </source>
</evidence>
<dbReference type="InterPro" id="IPR039646">
    <property type="entry name" value="ZNHIT2"/>
</dbReference>
<dbReference type="SUPFAM" id="SSF144232">
    <property type="entry name" value="HIT/MYND zinc finger-like"/>
    <property type="match status" value="1"/>
</dbReference>
<name>A0ABV2AN15_9EUKA</name>
<comment type="caution">
    <text evidence="3">The sequence shown here is derived from an EMBL/GenBank/DDBJ whole genome shotgun (WGS) entry which is preliminary data.</text>
</comment>
<evidence type="ECO:0000259" key="2">
    <source>
        <dbReference type="PROSITE" id="PS51083"/>
    </source>
</evidence>
<dbReference type="PANTHER" id="PTHR15555:SF0">
    <property type="entry name" value="ZINC FINGER HIT DOMAIN-CONTAINING PROTEIN 2"/>
    <property type="match status" value="1"/>
</dbReference>
<dbReference type="PANTHER" id="PTHR15555">
    <property type="entry name" value="ZINC FINGER HIT DOMAIN CONTAINING PROTEIN 2 PROTEIN FON -RELATED"/>
    <property type="match status" value="1"/>
</dbReference>
<dbReference type="Gene3D" id="3.30.60.190">
    <property type="match status" value="1"/>
</dbReference>
<protein>
    <recommendedName>
        <fullName evidence="2">HIT-type domain-containing protein</fullName>
    </recommendedName>
</protein>